<gene>
    <name evidence="4" type="ORF">Q8F55_008889</name>
</gene>
<comment type="similarity">
    <text evidence="1">Belongs to the thioesterase PaaI family.</text>
</comment>
<dbReference type="InterPro" id="IPR006683">
    <property type="entry name" value="Thioestr_dom"/>
</dbReference>
<dbReference type="CDD" id="cd03443">
    <property type="entry name" value="PaaI_thioesterase"/>
    <property type="match status" value="1"/>
</dbReference>
<dbReference type="PANTHER" id="PTHR21660">
    <property type="entry name" value="THIOESTERASE SUPERFAMILY MEMBER-RELATED"/>
    <property type="match status" value="1"/>
</dbReference>
<organism evidence="4 5">
    <name type="scientific">Vanrija albida</name>
    <dbReference type="NCBI Taxonomy" id="181172"/>
    <lineage>
        <taxon>Eukaryota</taxon>
        <taxon>Fungi</taxon>
        <taxon>Dikarya</taxon>
        <taxon>Basidiomycota</taxon>
        <taxon>Agaricomycotina</taxon>
        <taxon>Tremellomycetes</taxon>
        <taxon>Trichosporonales</taxon>
        <taxon>Trichosporonaceae</taxon>
        <taxon>Vanrija</taxon>
    </lineage>
</organism>
<dbReference type="Proteomes" id="UP001565368">
    <property type="component" value="Unassembled WGS sequence"/>
</dbReference>
<dbReference type="InterPro" id="IPR029069">
    <property type="entry name" value="HotDog_dom_sf"/>
</dbReference>
<keyword evidence="2" id="KW-0378">Hydrolase</keyword>
<dbReference type="InterPro" id="IPR039298">
    <property type="entry name" value="ACOT13"/>
</dbReference>
<dbReference type="RefSeq" id="XP_069205207.1">
    <property type="nucleotide sequence ID" value="XM_069357270.1"/>
</dbReference>
<dbReference type="SUPFAM" id="SSF54637">
    <property type="entry name" value="Thioesterase/thiol ester dehydrase-isomerase"/>
    <property type="match status" value="1"/>
</dbReference>
<evidence type="ECO:0000259" key="3">
    <source>
        <dbReference type="Pfam" id="PF03061"/>
    </source>
</evidence>
<evidence type="ECO:0000256" key="1">
    <source>
        <dbReference type="ARBA" id="ARBA00008324"/>
    </source>
</evidence>
<dbReference type="PANTHER" id="PTHR21660:SF1">
    <property type="entry name" value="ACYL-COENZYME A THIOESTERASE 13"/>
    <property type="match status" value="1"/>
</dbReference>
<protein>
    <recommendedName>
        <fullName evidence="3">Thioesterase domain-containing protein</fullName>
    </recommendedName>
</protein>
<comment type="caution">
    <text evidence="4">The sequence shown here is derived from an EMBL/GenBank/DDBJ whole genome shotgun (WGS) entry which is preliminary data.</text>
</comment>
<dbReference type="NCBIfam" id="TIGR00369">
    <property type="entry name" value="unchar_dom_1"/>
    <property type="match status" value="1"/>
</dbReference>
<sequence length="161" mass="17318">MACLEHVRKEWAATQTGGHDTVVLSGLEILDARPGFVRTRLKVEARNLNNHGTMHGGCVMSLVDSVTWLAMTTLGDPVVDSVTTNMSAEFLRPCGTQGEYLYAEGEAVQQGRRLAFTRVTFKVGDKITGFGSHTLAVTPSTAVVTRFSADGARRLPPGAKL</sequence>
<reference evidence="4 5" key="1">
    <citation type="submission" date="2023-08" db="EMBL/GenBank/DDBJ databases">
        <title>Annotated Genome Sequence of Vanrija albida AlHP1.</title>
        <authorList>
            <person name="Herzog R."/>
        </authorList>
    </citation>
    <scope>NUCLEOTIDE SEQUENCE [LARGE SCALE GENOMIC DNA]</scope>
    <source>
        <strain evidence="4 5">AlHP1</strain>
    </source>
</reference>
<evidence type="ECO:0000256" key="2">
    <source>
        <dbReference type="ARBA" id="ARBA00022801"/>
    </source>
</evidence>
<keyword evidence="5" id="KW-1185">Reference proteome</keyword>
<dbReference type="EMBL" id="JBBXJM010000007">
    <property type="protein sequence ID" value="KAL1405263.1"/>
    <property type="molecule type" value="Genomic_DNA"/>
</dbReference>
<feature type="domain" description="Thioesterase" evidence="3">
    <location>
        <begin position="51"/>
        <end position="125"/>
    </location>
</feature>
<accession>A0ABR3PS41</accession>
<evidence type="ECO:0000313" key="4">
    <source>
        <dbReference type="EMBL" id="KAL1405263.1"/>
    </source>
</evidence>
<evidence type="ECO:0000313" key="5">
    <source>
        <dbReference type="Proteomes" id="UP001565368"/>
    </source>
</evidence>
<dbReference type="GeneID" id="95989932"/>
<dbReference type="InterPro" id="IPR003736">
    <property type="entry name" value="PAAI_dom"/>
</dbReference>
<proteinExistence type="inferred from homology"/>
<name>A0ABR3PS41_9TREE</name>
<dbReference type="Pfam" id="PF03061">
    <property type="entry name" value="4HBT"/>
    <property type="match status" value="1"/>
</dbReference>
<dbReference type="Gene3D" id="3.10.129.10">
    <property type="entry name" value="Hotdog Thioesterase"/>
    <property type="match status" value="1"/>
</dbReference>